<dbReference type="EMBL" id="QJKJ01006940">
    <property type="protein sequence ID" value="RDX84827.1"/>
    <property type="molecule type" value="Genomic_DNA"/>
</dbReference>
<dbReference type="OrthoDB" id="1750196at2759"/>
<protein>
    <recommendedName>
        <fullName evidence="3">Retrotransposon gag domain-containing protein</fullName>
    </recommendedName>
</protein>
<accession>A0A371G2Q3</accession>
<feature type="non-terminal residue" evidence="1">
    <location>
        <position position="1"/>
    </location>
</feature>
<evidence type="ECO:0000313" key="1">
    <source>
        <dbReference type="EMBL" id="RDX84827.1"/>
    </source>
</evidence>
<dbReference type="Proteomes" id="UP000257109">
    <property type="component" value="Unassembled WGS sequence"/>
</dbReference>
<proteinExistence type="predicted"/>
<name>A0A371G2Q3_MUCPR</name>
<dbReference type="AlphaFoldDB" id="A0A371G2Q3"/>
<evidence type="ECO:0008006" key="3">
    <source>
        <dbReference type="Google" id="ProtNLM"/>
    </source>
</evidence>
<sequence>MATNVLKININLPLQIILSTPSLQTKCNLKTQNSEPIAYKLYFYLPPTISQTTNLPTQCQPLRAIKKVDCYGFNVIDLCLVPNVVILPKFNLFKFDRYRGDTCLKNHLTMYYRKILSCTHNNKLLIYFFQGNLMGVALSWYMNLEQERVQTWKDLIKASLKQYKYNMDMAPNQTHL</sequence>
<keyword evidence="2" id="KW-1185">Reference proteome</keyword>
<organism evidence="1 2">
    <name type="scientific">Mucuna pruriens</name>
    <name type="common">Velvet bean</name>
    <name type="synonym">Dolichos pruriens</name>
    <dbReference type="NCBI Taxonomy" id="157652"/>
    <lineage>
        <taxon>Eukaryota</taxon>
        <taxon>Viridiplantae</taxon>
        <taxon>Streptophyta</taxon>
        <taxon>Embryophyta</taxon>
        <taxon>Tracheophyta</taxon>
        <taxon>Spermatophyta</taxon>
        <taxon>Magnoliopsida</taxon>
        <taxon>eudicotyledons</taxon>
        <taxon>Gunneridae</taxon>
        <taxon>Pentapetalae</taxon>
        <taxon>rosids</taxon>
        <taxon>fabids</taxon>
        <taxon>Fabales</taxon>
        <taxon>Fabaceae</taxon>
        <taxon>Papilionoideae</taxon>
        <taxon>50 kb inversion clade</taxon>
        <taxon>NPAAA clade</taxon>
        <taxon>indigoferoid/millettioid clade</taxon>
        <taxon>Phaseoleae</taxon>
        <taxon>Mucuna</taxon>
    </lineage>
</organism>
<reference evidence="1" key="1">
    <citation type="submission" date="2018-05" db="EMBL/GenBank/DDBJ databases">
        <title>Draft genome of Mucuna pruriens seed.</title>
        <authorList>
            <person name="Nnadi N.E."/>
            <person name="Vos R."/>
            <person name="Hasami M.H."/>
            <person name="Devisetty U.K."/>
            <person name="Aguiy J.C."/>
        </authorList>
    </citation>
    <scope>NUCLEOTIDE SEQUENCE [LARGE SCALE GENOMIC DNA]</scope>
    <source>
        <strain evidence="1">JCA_2017</strain>
    </source>
</reference>
<evidence type="ECO:0000313" key="2">
    <source>
        <dbReference type="Proteomes" id="UP000257109"/>
    </source>
</evidence>
<comment type="caution">
    <text evidence="1">The sequence shown here is derived from an EMBL/GenBank/DDBJ whole genome shotgun (WGS) entry which is preliminary data.</text>
</comment>
<dbReference type="PANTHER" id="PTHR33223:SF8">
    <property type="entry name" value="OS04G0172440 PROTEIN"/>
    <property type="match status" value="1"/>
</dbReference>
<gene>
    <name evidence="1" type="ORF">CR513_34059</name>
</gene>
<dbReference type="PANTHER" id="PTHR33223">
    <property type="entry name" value="CCHC-TYPE DOMAIN-CONTAINING PROTEIN"/>
    <property type="match status" value="1"/>
</dbReference>